<dbReference type="AlphaFoldDB" id="A0A1L7W9X9"/>
<dbReference type="PANTHER" id="PTHR38111">
    <property type="entry name" value="ZN(2)-C6 FUNGAL-TYPE DOMAIN-CONTAINING PROTEIN-RELATED"/>
    <property type="match status" value="1"/>
</dbReference>
<dbReference type="CDD" id="cd00067">
    <property type="entry name" value="GAL4"/>
    <property type="match status" value="1"/>
</dbReference>
<dbReference type="PANTHER" id="PTHR38111:SF9">
    <property type="entry name" value="ZN(2)-C6 FUNGAL-TYPE DOMAIN-CONTAINING PROTEIN"/>
    <property type="match status" value="1"/>
</dbReference>
<organism evidence="4 5">
    <name type="scientific">Fusarium proliferatum (strain ET1)</name>
    <name type="common">Orchid endophyte fungus</name>
    <dbReference type="NCBI Taxonomy" id="1227346"/>
    <lineage>
        <taxon>Eukaryota</taxon>
        <taxon>Fungi</taxon>
        <taxon>Dikarya</taxon>
        <taxon>Ascomycota</taxon>
        <taxon>Pezizomycotina</taxon>
        <taxon>Sordariomycetes</taxon>
        <taxon>Hypocreomycetidae</taxon>
        <taxon>Hypocreales</taxon>
        <taxon>Nectriaceae</taxon>
        <taxon>Fusarium</taxon>
        <taxon>Fusarium fujikuroi species complex</taxon>
    </lineage>
</organism>
<protein>
    <recommendedName>
        <fullName evidence="3">Zn(2)-C6 fungal-type domain-containing protein</fullName>
    </recommendedName>
</protein>
<keyword evidence="1" id="KW-0539">Nucleus</keyword>
<dbReference type="VEuPathDB" id="FungiDB:FPRO_08855"/>
<comment type="caution">
    <text evidence="4">The sequence shown here is derived from an EMBL/GenBank/DDBJ whole genome shotgun (WGS) entry which is preliminary data.</text>
</comment>
<dbReference type="EMBL" id="FJOF01000016">
    <property type="protein sequence ID" value="CZR49404.1"/>
    <property type="molecule type" value="Genomic_DNA"/>
</dbReference>
<dbReference type="InterPro" id="IPR036864">
    <property type="entry name" value="Zn2-C6_fun-type_DNA-bd_sf"/>
</dbReference>
<dbReference type="PROSITE" id="PS00463">
    <property type="entry name" value="ZN2_CY6_FUNGAL_1"/>
    <property type="match status" value="1"/>
</dbReference>
<dbReference type="Proteomes" id="UP000183971">
    <property type="component" value="Unassembled WGS sequence"/>
</dbReference>
<dbReference type="GO" id="GO:0000981">
    <property type="term" value="F:DNA-binding transcription factor activity, RNA polymerase II-specific"/>
    <property type="evidence" value="ECO:0007669"/>
    <property type="project" value="InterPro"/>
</dbReference>
<dbReference type="RefSeq" id="XP_031089906.1">
    <property type="nucleotide sequence ID" value="XM_031224670.1"/>
</dbReference>
<gene>
    <name evidence="4" type="ORF">FPRO_08855</name>
</gene>
<evidence type="ECO:0000313" key="4">
    <source>
        <dbReference type="EMBL" id="CZR49404.1"/>
    </source>
</evidence>
<dbReference type="PROSITE" id="PS50048">
    <property type="entry name" value="ZN2_CY6_FUNGAL_2"/>
    <property type="match status" value="1"/>
</dbReference>
<dbReference type="GeneID" id="42053731"/>
<keyword evidence="5" id="KW-1185">Reference proteome</keyword>
<proteinExistence type="predicted"/>
<reference evidence="5" key="1">
    <citation type="journal article" date="2016" name="Genome Biol. Evol.">
        <title>Comparative 'omics' of the Fusarium fujikuroi species complex highlights differences in genetic potential and metabolite synthesis.</title>
        <authorList>
            <person name="Niehaus E.-M."/>
            <person name="Muensterkoetter M."/>
            <person name="Proctor R.H."/>
            <person name="Brown D.W."/>
            <person name="Sharon A."/>
            <person name="Idan Y."/>
            <person name="Oren-Young L."/>
            <person name="Sieber C.M."/>
            <person name="Novak O."/>
            <person name="Pencik A."/>
            <person name="Tarkowska D."/>
            <person name="Hromadova K."/>
            <person name="Freeman S."/>
            <person name="Maymon M."/>
            <person name="Elazar M."/>
            <person name="Youssef S.A."/>
            <person name="El-Shabrawy E.S.M."/>
            <person name="Shalaby A.B.A."/>
            <person name="Houterman P."/>
            <person name="Brock N.L."/>
            <person name="Burkhardt I."/>
            <person name="Tsavkelova E.A."/>
            <person name="Dickschat J.S."/>
            <person name="Galuszka P."/>
            <person name="Gueldener U."/>
            <person name="Tudzynski B."/>
        </authorList>
    </citation>
    <scope>NUCLEOTIDE SEQUENCE [LARGE SCALE GENOMIC DNA]</scope>
    <source>
        <strain evidence="5">ET1</strain>
    </source>
</reference>
<name>A0A1L7W9X9_FUSPR</name>
<dbReference type="GO" id="GO:0008270">
    <property type="term" value="F:zinc ion binding"/>
    <property type="evidence" value="ECO:0007669"/>
    <property type="project" value="InterPro"/>
</dbReference>
<feature type="region of interest" description="Disordered" evidence="2">
    <location>
        <begin position="50"/>
        <end position="69"/>
    </location>
</feature>
<dbReference type="Gene3D" id="4.10.240.10">
    <property type="entry name" value="Zn(2)-C6 fungal-type DNA-binding domain"/>
    <property type="match status" value="1"/>
</dbReference>
<dbReference type="SUPFAM" id="SSF57701">
    <property type="entry name" value="Zn2/Cys6 DNA-binding domain"/>
    <property type="match status" value="1"/>
</dbReference>
<dbReference type="InterPro" id="IPR053178">
    <property type="entry name" value="Osmoadaptation_assoc"/>
</dbReference>
<feature type="compositionally biased region" description="Polar residues" evidence="2">
    <location>
        <begin position="59"/>
        <end position="69"/>
    </location>
</feature>
<accession>A0A1L7W9X9</accession>
<evidence type="ECO:0000313" key="5">
    <source>
        <dbReference type="Proteomes" id="UP000183971"/>
    </source>
</evidence>
<dbReference type="Pfam" id="PF00172">
    <property type="entry name" value="Zn_clus"/>
    <property type="match status" value="1"/>
</dbReference>
<evidence type="ECO:0000259" key="3">
    <source>
        <dbReference type="PROSITE" id="PS50048"/>
    </source>
</evidence>
<sequence>MPRRSRGCQACRQRRIGCDGQYPVCHNCQQWNRQCSGPITSVIIIDQTAKTTKKHSQPRHTFTQSQTGPLSNLRVSNSAVEAVAFQAGFFAFAIPDARASVKSFLEELQKTRLQETAPTLGLAVQAVGLAFCATVSGNKSAAQKATELYIQTLRGHSRAVAASSTSIVPNVCTSVMLSFFEAIQPTILTSDAYGMHLSGAWRMLIAAGDISTQPLLWQAANHCLCQQLLAMLMSPRSYLSNASDTWPVFEHLCSQYIAAGDFVFDRLLVELYILTDFYIRKRYQHKSARYPKDAPSKLDNLWKEFQEVQKSLTDEQKDSFKGVMTLTLSYFACSWILIALLHTETHTLQSGIDLLQGCEMVLNCVKLLKERKSTCVHVRLFFPLVLVQLYSPIEDYRARAEDYIETWRRKAVYNGLGAPNAIQKTTTEV</sequence>
<evidence type="ECO:0000256" key="1">
    <source>
        <dbReference type="ARBA" id="ARBA00023242"/>
    </source>
</evidence>
<dbReference type="SMART" id="SM00066">
    <property type="entry name" value="GAL4"/>
    <property type="match status" value="1"/>
</dbReference>
<dbReference type="InterPro" id="IPR001138">
    <property type="entry name" value="Zn2Cys6_DnaBD"/>
</dbReference>
<evidence type="ECO:0000256" key="2">
    <source>
        <dbReference type="SAM" id="MobiDB-lite"/>
    </source>
</evidence>
<feature type="domain" description="Zn(2)-C6 fungal-type" evidence="3">
    <location>
        <begin position="7"/>
        <end position="36"/>
    </location>
</feature>